<feature type="signal peptide" evidence="1">
    <location>
        <begin position="1"/>
        <end position="20"/>
    </location>
</feature>
<sequence length="228" mass="23129">MSIPTTWLPYLTTLAVVAYGTRIRVDVGSNGAPALVYTPRTVTARVGDIVDFHFIDENAASSVVRGLAGAPCTPYPVKKKGFFNSGFILGDPTGVNETTPIPIYCSVGGHCRAGMVGYINPGQGDIEAYASGAAALSKNEPPPMVAQTGGVYQQGVENGLIMITFINGKSSHQQKSLRYSMVVFVSDNVLLEAPSGGKGGGKGGGGGGGGGDSLGSAADALLGVTTGS</sequence>
<protein>
    <submittedName>
        <fullName evidence="2">Extracellular serine-rich protein</fullName>
    </submittedName>
</protein>
<evidence type="ECO:0000313" key="3">
    <source>
        <dbReference type="Proteomes" id="UP001390339"/>
    </source>
</evidence>
<organism evidence="2 3">
    <name type="scientific">Apiospora arundinis</name>
    <dbReference type="NCBI Taxonomy" id="335852"/>
    <lineage>
        <taxon>Eukaryota</taxon>
        <taxon>Fungi</taxon>
        <taxon>Dikarya</taxon>
        <taxon>Ascomycota</taxon>
        <taxon>Pezizomycotina</taxon>
        <taxon>Sordariomycetes</taxon>
        <taxon>Xylariomycetidae</taxon>
        <taxon>Amphisphaeriales</taxon>
        <taxon>Apiosporaceae</taxon>
        <taxon>Apiospora</taxon>
    </lineage>
</organism>
<proteinExistence type="predicted"/>
<evidence type="ECO:0000256" key="1">
    <source>
        <dbReference type="SAM" id="SignalP"/>
    </source>
</evidence>
<feature type="chain" id="PRO_5046381290" evidence="1">
    <location>
        <begin position="21"/>
        <end position="228"/>
    </location>
</feature>
<evidence type="ECO:0000313" key="2">
    <source>
        <dbReference type="EMBL" id="KAK8868304.1"/>
    </source>
</evidence>
<dbReference type="InterPro" id="IPR052953">
    <property type="entry name" value="Ser-rich/MCO-related"/>
</dbReference>
<comment type="caution">
    <text evidence="2">The sequence shown here is derived from an EMBL/GenBank/DDBJ whole genome shotgun (WGS) entry which is preliminary data.</text>
</comment>
<accession>A0ABR2IU01</accession>
<reference evidence="2 3" key="1">
    <citation type="journal article" date="2024" name="IMA Fungus">
        <title>Apiospora arundinis, a panoply of carbohydrate-active enzymes and secondary metabolites.</title>
        <authorList>
            <person name="Sorensen T."/>
            <person name="Petersen C."/>
            <person name="Muurmann A.T."/>
            <person name="Christiansen J.V."/>
            <person name="Brundto M.L."/>
            <person name="Overgaard C.K."/>
            <person name="Boysen A.T."/>
            <person name="Wollenberg R.D."/>
            <person name="Larsen T.O."/>
            <person name="Sorensen J.L."/>
            <person name="Nielsen K.L."/>
            <person name="Sondergaard T.E."/>
        </authorList>
    </citation>
    <scope>NUCLEOTIDE SEQUENCE [LARGE SCALE GENOMIC DNA]</scope>
    <source>
        <strain evidence="2 3">AAU 773</strain>
    </source>
</reference>
<dbReference type="SUPFAM" id="SSF49503">
    <property type="entry name" value="Cupredoxins"/>
    <property type="match status" value="1"/>
</dbReference>
<name>A0ABR2IU01_9PEZI</name>
<keyword evidence="1" id="KW-0732">Signal</keyword>
<dbReference type="PANTHER" id="PTHR34883:SF17">
    <property type="entry name" value="CUPREDOXIN"/>
    <property type="match status" value="1"/>
</dbReference>
<dbReference type="CDD" id="cd00920">
    <property type="entry name" value="Cupredoxin"/>
    <property type="match status" value="1"/>
</dbReference>
<keyword evidence="3" id="KW-1185">Reference proteome</keyword>
<dbReference type="PANTHER" id="PTHR34883">
    <property type="entry name" value="SERINE-RICH PROTEIN, PUTATIVE-RELATED-RELATED"/>
    <property type="match status" value="1"/>
</dbReference>
<dbReference type="EMBL" id="JAPCWZ010000004">
    <property type="protein sequence ID" value="KAK8868304.1"/>
    <property type="molecule type" value="Genomic_DNA"/>
</dbReference>
<dbReference type="Gene3D" id="2.60.40.420">
    <property type="entry name" value="Cupredoxins - blue copper proteins"/>
    <property type="match status" value="1"/>
</dbReference>
<gene>
    <name evidence="2" type="ORF">PGQ11_006882</name>
</gene>
<dbReference type="InterPro" id="IPR008972">
    <property type="entry name" value="Cupredoxin"/>
</dbReference>
<dbReference type="Proteomes" id="UP001390339">
    <property type="component" value="Unassembled WGS sequence"/>
</dbReference>